<reference evidence="12 13" key="1">
    <citation type="submission" date="2019-02" db="EMBL/GenBank/DDBJ databases">
        <title>Deep-cultivation of Planctomycetes and their phenomic and genomic characterization uncovers novel biology.</title>
        <authorList>
            <person name="Wiegand S."/>
            <person name="Jogler M."/>
            <person name="Boedeker C."/>
            <person name="Pinto D."/>
            <person name="Vollmers J."/>
            <person name="Rivas-Marin E."/>
            <person name="Kohn T."/>
            <person name="Peeters S.H."/>
            <person name="Heuer A."/>
            <person name="Rast P."/>
            <person name="Oberbeckmann S."/>
            <person name="Bunk B."/>
            <person name="Jeske O."/>
            <person name="Meyerdierks A."/>
            <person name="Storesund J.E."/>
            <person name="Kallscheuer N."/>
            <person name="Luecker S."/>
            <person name="Lage O.M."/>
            <person name="Pohl T."/>
            <person name="Merkel B.J."/>
            <person name="Hornburger P."/>
            <person name="Mueller R.-W."/>
            <person name="Bruemmer F."/>
            <person name="Labrenz M."/>
            <person name="Spormann A.M."/>
            <person name="Op den Camp H."/>
            <person name="Overmann J."/>
            <person name="Amann R."/>
            <person name="Jetten M.S.M."/>
            <person name="Mascher T."/>
            <person name="Medema M.H."/>
            <person name="Devos D.P."/>
            <person name="Kaster A.-K."/>
            <person name="Ovreas L."/>
            <person name="Rohde M."/>
            <person name="Galperin M.Y."/>
            <person name="Jogler C."/>
        </authorList>
    </citation>
    <scope>NUCLEOTIDE SEQUENCE [LARGE SCALE GENOMIC DNA]</scope>
    <source>
        <strain evidence="12 13">Pan216</strain>
    </source>
</reference>
<dbReference type="EMBL" id="CP036279">
    <property type="protein sequence ID" value="QDU64161.1"/>
    <property type="molecule type" value="Genomic_DNA"/>
</dbReference>
<dbReference type="SMART" id="SM01323">
    <property type="entry name" value="YajC"/>
    <property type="match status" value="1"/>
</dbReference>
<evidence type="ECO:0000313" key="12">
    <source>
        <dbReference type="EMBL" id="QDU64161.1"/>
    </source>
</evidence>
<evidence type="ECO:0000256" key="7">
    <source>
        <dbReference type="ARBA" id="ARBA00022927"/>
    </source>
</evidence>
<evidence type="ECO:0000256" key="5">
    <source>
        <dbReference type="ARBA" id="ARBA00022475"/>
    </source>
</evidence>
<comment type="similarity">
    <text evidence="2">Belongs to the YajC family.</text>
</comment>
<evidence type="ECO:0000256" key="3">
    <source>
        <dbReference type="ARBA" id="ARBA00014962"/>
    </source>
</evidence>
<feature type="transmembrane region" description="Helical" evidence="11">
    <location>
        <begin position="38"/>
        <end position="58"/>
    </location>
</feature>
<keyword evidence="8 11" id="KW-1133">Transmembrane helix</keyword>
<keyword evidence="7" id="KW-0653">Protein transport</keyword>
<protein>
    <recommendedName>
        <fullName evidence="3">Sec translocon accessory complex subunit YajC</fullName>
    </recommendedName>
</protein>
<evidence type="ECO:0000256" key="10">
    <source>
        <dbReference type="ARBA" id="ARBA00023136"/>
    </source>
</evidence>
<evidence type="ECO:0000256" key="1">
    <source>
        <dbReference type="ARBA" id="ARBA00004162"/>
    </source>
</evidence>
<dbReference type="RefSeq" id="WP_145262166.1">
    <property type="nucleotide sequence ID" value="NZ_CP036279.1"/>
</dbReference>
<organism evidence="12 13">
    <name type="scientific">Kolteria novifilia</name>
    <dbReference type="NCBI Taxonomy" id="2527975"/>
    <lineage>
        <taxon>Bacteria</taxon>
        <taxon>Pseudomonadati</taxon>
        <taxon>Planctomycetota</taxon>
        <taxon>Planctomycetia</taxon>
        <taxon>Kolteriales</taxon>
        <taxon>Kolteriaceae</taxon>
        <taxon>Kolteria</taxon>
    </lineage>
</organism>
<dbReference type="NCBIfam" id="TIGR00739">
    <property type="entry name" value="yajC"/>
    <property type="match status" value="1"/>
</dbReference>
<keyword evidence="10 11" id="KW-0472">Membrane</keyword>
<dbReference type="KEGG" id="knv:Pan216_50500"/>
<evidence type="ECO:0000313" key="13">
    <source>
        <dbReference type="Proteomes" id="UP000317093"/>
    </source>
</evidence>
<name>A0A518BAZ8_9BACT</name>
<dbReference type="Proteomes" id="UP000317093">
    <property type="component" value="Chromosome"/>
</dbReference>
<proteinExistence type="inferred from homology"/>
<dbReference type="GO" id="GO:0015031">
    <property type="term" value="P:protein transport"/>
    <property type="evidence" value="ECO:0007669"/>
    <property type="project" value="UniProtKB-KW"/>
</dbReference>
<gene>
    <name evidence="12" type="ORF">Pan216_50500</name>
</gene>
<evidence type="ECO:0000256" key="6">
    <source>
        <dbReference type="ARBA" id="ARBA00022692"/>
    </source>
</evidence>
<dbReference type="OrthoDB" id="9800132at2"/>
<evidence type="ECO:0000256" key="9">
    <source>
        <dbReference type="ARBA" id="ARBA00023010"/>
    </source>
</evidence>
<keyword evidence="5" id="KW-1003">Cell membrane</keyword>
<keyword evidence="4" id="KW-0813">Transport</keyword>
<accession>A0A518BAZ8</accession>
<dbReference type="PRINTS" id="PR01853">
    <property type="entry name" value="YAJCTRNLCASE"/>
</dbReference>
<sequence length="136" mass="14919">MGTDWPDFTLFAQGDAGQGAVKVEPGAEPTINAEQPPFWIYVVPLALTFGIFYFLFILPEKKKAQEKEDLLGNLKKNDKVVTIGGVYGVVASVNKDGEDVLIKIDEDKDVKMRVTKTSIARVITGKDETKDADKTA</sequence>
<keyword evidence="9" id="KW-0811">Translocation</keyword>
<dbReference type="InterPro" id="IPR003849">
    <property type="entry name" value="Preprotein_translocase_YajC"/>
</dbReference>
<dbReference type="PANTHER" id="PTHR33909">
    <property type="entry name" value="SEC TRANSLOCON ACCESSORY COMPLEX SUBUNIT YAJC"/>
    <property type="match status" value="1"/>
</dbReference>
<dbReference type="PANTHER" id="PTHR33909:SF1">
    <property type="entry name" value="SEC TRANSLOCON ACCESSORY COMPLEX SUBUNIT YAJC"/>
    <property type="match status" value="1"/>
</dbReference>
<evidence type="ECO:0000256" key="2">
    <source>
        <dbReference type="ARBA" id="ARBA00006742"/>
    </source>
</evidence>
<evidence type="ECO:0000256" key="11">
    <source>
        <dbReference type="SAM" id="Phobius"/>
    </source>
</evidence>
<evidence type="ECO:0000256" key="8">
    <source>
        <dbReference type="ARBA" id="ARBA00022989"/>
    </source>
</evidence>
<keyword evidence="6 11" id="KW-0812">Transmembrane</keyword>
<dbReference type="AlphaFoldDB" id="A0A518BAZ8"/>
<keyword evidence="13" id="KW-1185">Reference proteome</keyword>
<dbReference type="Pfam" id="PF02699">
    <property type="entry name" value="YajC"/>
    <property type="match status" value="1"/>
</dbReference>
<dbReference type="GO" id="GO:0005886">
    <property type="term" value="C:plasma membrane"/>
    <property type="evidence" value="ECO:0007669"/>
    <property type="project" value="UniProtKB-SubCell"/>
</dbReference>
<comment type="subcellular location">
    <subcellularLocation>
        <location evidence="1">Cell membrane</location>
        <topology evidence="1">Single-pass membrane protein</topology>
    </subcellularLocation>
</comment>
<evidence type="ECO:0000256" key="4">
    <source>
        <dbReference type="ARBA" id="ARBA00022448"/>
    </source>
</evidence>